<accession>A0A1X7T2P9</accession>
<dbReference type="GO" id="GO:0007165">
    <property type="term" value="P:signal transduction"/>
    <property type="evidence" value="ECO:0007669"/>
    <property type="project" value="InterPro"/>
</dbReference>
<dbReference type="InterPro" id="IPR000488">
    <property type="entry name" value="Death_dom"/>
</dbReference>
<organism evidence="2">
    <name type="scientific">Amphimedon queenslandica</name>
    <name type="common">Sponge</name>
    <dbReference type="NCBI Taxonomy" id="400682"/>
    <lineage>
        <taxon>Eukaryota</taxon>
        <taxon>Metazoa</taxon>
        <taxon>Porifera</taxon>
        <taxon>Demospongiae</taxon>
        <taxon>Heteroscleromorpha</taxon>
        <taxon>Haplosclerida</taxon>
        <taxon>Niphatidae</taxon>
        <taxon>Amphimedon</taxon>
    </lineage>
</organism>
<evidence type="ECO:0000313" key="2">
    <source>
        <dbReference type="EnsemblMetazoa" id="Aqu2.1.08755_001"/>
    </source>
</evidence>
<sequence length="112" mass="12576">MADVMIGHAYCNLSINIRDLDDVFEELMSIDYSQWKTLGVLLGLFYHTLGAIDENCRGNVKKCLMECMAAWLQSEDKVREKGGPSWSSLAIALEKIGANDIASNIRTKYCRP</sequence>
<dbReference type="InParanoid" id="A0A1X7T2P9"/>
<dbReference type="Pfam" id="PF00531">
    <property type="entry name" value="Death"/>
    <property type="match status" value="1"/>
</dbReference>
<name>A0A1X7T2P9_AMPQE</name>
<feature type="domain" description="Death" evidence="1">
    <location>
        <begin position="34"/>
        <end position="109"/>
    </location>
</feature>
<dbReference type="OrthoDB" id="9949242at2759"/>
<dbReference type="CDD" id="cd01670">
    <property type="entry name" value="Death"/>
    <property type="match status" value="1"/>
</dbReference>
<dbReference type="Gene3D" id="1.10.533.10">
    <property type="entry name" value="Death Domain, Fas"/>
    <property type="match status" value="1"/>
</dbReference>
<protein>
    <recommendedName>
        <fullName evidence="1">Death domain-containing protein</fullName>
    </recommendedName>
</protein>
<dbReference type="InterPro" id="IPR011029">
    <property type="entry name" value="DEATH-like_dom_sf"/>
</dbReference>
<dbReference type="SUPFAM" id="SSF47986">
    <property type="entry name" value="DEATH domain"/>
    <property type="match status" value="1"/>
</dbReference>
<dbReference type="EnsemblMetazoa" id="Aqu2.1.08755_001">
    <property type="protein sequence ID" value="Aqu2.1.08755_001"/>
    <property type="gene ID" value="Aqu2.1.08755"/>
</dbReference>
<proteinExistence type="predicted"/>
<reference evidence="2" key="1">
    <citation type="submission" date="2017-05" db="UniProtKB">
        <authorList>
            <consortium name="EnsemblMetazoa"/>
        </authorList>
    </citation>
    <scope>IDENTIFICATION</scope>
</reference>
<evidence type="ECO:0000259" key="1">
    <source>
        <dbReference type="PROSITE" id="PS50017"/>
    </source>
</evidence>
<dbReference type="PROSITE" id="PS50017">
    <property type="entry name" value="DEATH_DOMAIN"/>
    <property type="match status" value="1"/>
</dbReference>
<dbReference type="AlphaFoldDB" id="A0A1X7T2P9"/>